<name>A0A8G2CC52_9BACT</name>
<gene>
    <name evidence="1" type="ORF">SAMN05660830_03076</name>
</gene>
<reference evidence="1 2" key="1">
    <citation type="submission" date="2016-11" db="EMBL/GenBank/DDBJ databases">
        <authorList>
            <person name="Varghese N."/>
            <person name="Submissions S."/>
        </authorList>
    </citation>
    <scope>NUCLEOTIDE SEQUENCE [LARGE SCALE GENOMIC DNA]</scope>
    <source>
        <strain evidence="1 2">DSM 17919</strain>
    </source>
</reference>
<evidence type="ECO:0000313" key="1">
    <source>
        <dbReference type="EMBL" id="SHJ72079.1"/>
    </source>
</evidence>
<organism evidence="1 2">
    <name type="scientific">Halodesulfovibrio aestuarii</name>
    <dbReference type="NCBI Taxonomy" id="126333"/>
    <lineage>
        <taxon>Bacteria</taxon>
        <taxon>Pseudomonadati</taxon>
        <taxon>Thermodesulfobacteriota</taxon>
        <taxon>Desulfovibrionia</taxon>
        <taxon>Desulfovibrionales</taxon>
        <taxon>Desulfovibrionaceae</taxon>
        <taxon>Halodesulfovibrio</taxon>
    </lineage>
</organism>
<dbReference type="AlphaFoldDB" id="A0A8G2CC52"/>
<dbReference type="InterPro" id="IPR019708">
    <property type="entry name" value="Phage_HP1_Orf24"/>
</dbReference>
<accession>A0A8G2CC52</accession>
<protein>
    <recommendedName>
        <fullName evidence="3">DUF2597 family protein</fullName>
    </recommendedName>
</protein>
<dbReference type="Proteomes" id="UP000184001">
    <property type="component" value="Unassembled WGS sequence"/>
</dbReference>
<dbReference type="EMBL" id="FQZR01000011">
    <property type="protein sequence ID" value="SHJ72079.1"/>
    <property type="molecule type" value="Genomic_DNA"/>
</dbReference>
<sequence>MKGQRLSGKNITVTIGDMKVRFLKASLEISDNSAVASDGGIPNGWVDGDVSANGEIEVNLANFKLIKEAAKSAGSFRGLEPFDITFYGKTADKEEEKIEAFGCKIKLGSILDADSKGGEALSRKLIFDVTSPDFVNIGGVPYLREDETEGML</sequence>
<dbReference type="Pfam" id="PF10772">
    <property type="entry name" value="Phage_HP1_Orf24"/>
    <property type="match status" value="1"/>
</dbReference>
<proteinExistence type="predicted"/>
<dbReference type="RefSeq" id="WP_019999248.1">
    <property type="nucleotide sequence ID" value="NZ_CP192220.1"/>
</dbReference>
<evidence type="ECO:0008006" key="3">
    <source>
        <dbReference type="Google" id="ProtNLM"/>
    </source>
</evidence>
<evidence type="ECO:0000313" key="2">
    <source>
        <dbReference type="Proteomes" id="UP000184001"/>
    </source>
</evidence>
<comment type="caution">
    <text evidence="1">The sequence shown here is derived from an EMBL/GenBank/DDBJ whole genome shotgun (WGS) entry which is preliminary data.</text>
</comment>